<dbReference type="Proteomes" id="UP001642484">
    <property type="component" value="Unassembled WGS sequence"/>
</dbReference>
<dbReference type="Gene3D" id="1.25.10.10">
    <property type="entry name" value="Leucine-rich Repeat Variant"/>
    <property type="match status" value="2"/>
</dbReference>
<dbReference type="SMART" id="SM00567">
    <property type="entry name" value="EZ_HEAT"/>
    <property type="match status" value="2"/>
</dbReference>
<evidence type="ECO:0008006" key="3">
    <source>
        <dbReference type="Google" id="ProtNLM"/>
    </source>
</evidence>
<name>A0ABP0K6F8_9DINO</name>
<accession>A0ABP0K6F8</accession>
<protein>
    <recommendedName>
        <fullName evidence="3">HEAT repeat domain-containing protein</fullName>
    </recommendedName>
</protein>
<dbReference type="EMBL" id="CAXAMN010007469">
    <property type="protein sequence ID" value="CAK9021729.1"/>
    <property type="molecule type" value="Genomic_DNA"/>
</dbReference>
<comment type="caution">
    <text evidence="1">The sequence shown here is derived from an EMBL/GenBank/DDBJ whole genome shotgun (WGS) entry which is preliminary data.</text>
</comment>
<evidence type="ECO:0000313" key="1">
    <source>
        <dbReference type="EMBL" id="CAK9021729.1"/>
    </source>
</evidence>
<gene>
    <name evidence="1" type="ORF">CCMP2556_LOCUS14547</name>
</gene>
<sequence>MERLAFRVEDGGWFVRFSAAQAIPQVADTGDFRAIATLIELLGDQDAHVRGAAAESLAEDCDPQLREAAAQAMAMVAERGDEFACGLLLGHLEDPDHKVKKAVKESLKLLGRADSRSLRAAGHAER</sequence>
<dbReference type="InterPro" id="IPR011989">
    <property type="entry name" value="ARM-like"/>
</dbReference>
<dbReference type="InterPro" id="IPR016024">
    <property type="entry name" value="ARM-type_fold"/>
</dbReference>
<reference evidence="1 2" key="1">
    <citation type="submission" date="2024-02" db="EMBL/GenBank/DDBJ databases">
        <authorList>
            <person name="Chen Y."/>
            <person name="Shah S."/>
            <person name="Dougan E. K."/>
            <person name="Thang M."/>
            <person name="Chan C."/>
        </authorList>
    </citation>
    <scope>NUCLEOTIDE SEQUENCE [LARGE SCALE GENOMIC DNA]</scope>
</reference>
<dbReference type="SUPFAM" id="SSF48371">
    <property type="entry name" value="ARM repeat"/>
    <property type="match status" value="1"/>
</dbReference>
<proteinExistence type="predicted"/>
<keyword evidence="2" id="KW-1185">Reference proteome</keyword>
<dbReference type="InterPro" id="IPR004155">
    <property type="entry name" value="PBS_lyase_HEAT"/>
</dbReference>
<dbReference type="Pfam" id="PF13646">
    <property type="entry name" value="HEAT_2"/>
    <property type="match status" value="1"/>
</dbReference>
<organism evidence="1 2">
    <name type="scientific">Durusdinium trenchii</name>
    <dbReference type="NCBI Taxonomy" id="1381693"/>
    <lineage>
        <taxon>Eukaryota</taxon>
        <taxon>Sar</taxon>
        <taxon>Alveolata</taxon>
        <taxon>Dinophyceae</taxon>
        <taxon>Suessiales</taxon>
        <taxon>Symbiodiniaceae</taxon>
        <taxon>Durusdinium</taxon>
    </lineage>
</organism>
<evidence type="ECO:0000313" key="2">
    <source>
        <dbReference type="Proteomes" id="UP001642484"/>
    </source>
</evidence>